<name>A0A2K9DS47_9MICO</name>
<proteinExistence type="predicted"/>
<dbReference type="Gene3D" id="1.10.287.1060">
    <property type="entry name" value="ESAT-6-like"/>
    <property type="match status" value="1"/>
</dbReference>
<dbReference type="EMBL" id="CP025299">
    <property type="protein sequence ID" value="AUG28664.1"/>
    <property type="molecule type" value="Genomic_DNA"/>
</dbReference>
<evidence type="ECO:0000313" key="3">
    <source>
        <dbReference type="Proteomes" id="UP000233276"/>
    </source>
</evidence>
<evidence type="ECO:0000313" key="2">
    <source>
        <dbReference type="EMBL" id="AUG28664.1"/>
    </source>
</evidence>
<dbReference type="KEGG" id="mhos:CXR34_03750"/>
<gene>
    <name evidence="2" type="ORF">CXR34_03750</name>
</gene>
<sequence length="113" mass="11666">MADLELNTEQVRAVGAGLSRIAAEFQNANVRSDRIAEAVGHDSLAEAVRSFAHAWDDTREEMTSSISGLGEATTAIADTFEQADQELAAAMDGTSTVGASTPAGGGRRPEAAS</sequence>
<reference evidence="2 3" key="1">
    <citation type="submission" date="2017-12" db="EMBL/GenBank/DDBJ databases">
        <title>Isolation and characterization of estrogens degradatiion strain Microbacterium hominis SJTG1.</title>
        <authorList>
            <person name="Xiong W."/>
            <person name="Yin C."/>
            <person name="Zheng D."/>
            <person name="Liang R."/>
        </authorList>
    </citation>
    <scope>NUCLEOTIDE SEQUENCE [LARGE SCALE GENOMIC DNA]</scope>
    <source>
        <strain evidence="2 3">SJTG1</strain>
    </source>
</reference>
<dbReference type="Proteomes" id="UP000233276">
    <property type="component" value="Chromosome"/>
</dbReference>
<dbReference type="RefSeq" id="WP_101305605.1">
    <property type="nucleotide sequence ID" value="NZ_CP025299.1"/>
</dbReference>
<organism evidence="2 3">
    <name type="scientific">Microbacterium hominis</name>
    <dbReference type="NCBI Taxonomy" id="162426"/>
    <lineage>
        <taxon>Bacteria</taxon>
        <taxon>Bacillati</taxon>
        <taxon>Actinomycetota</taxon>
        <taxon>Actinomycetes</taxon>
        <taxon>Micrococcales</taxon>
        <taxon>Microbacteriaceae</taxon>
        <taxon>Microbacterium</taxon>
    </lineage>
</organism>
<protein>
    <submittedName>
        <fullName evidence="2">Uncharacterized protein</fullName>
    </submittedName>
</protein>
<feature type="region of interest" description="Disordered" evidence="1">
    <location>
        <begin position="90"/>
        <end position="113"/>
    </location>
</feature>
<dbReference type="AlphaFoldDB" id="A0A2K9DS47"/>
<accession>A0A2K9DS47</accession>
<evidence type="ECO:0000256" key="1">
    <source>
        <dbReference type="SAM" id="MobiDB-lite"/>
    </source>
</evidence>